<evidence type="ECO:0000313" key="2">
    <source>
        <dbReference type="EMBL" id="SIQ98671.1"/>
    </source>
</evidence>
<proteinExistence type="predicted"/>
<dbReference type="RefSeq" id="WP_076466004.1">
    <property type="nucleotide sequence ID" value="NZ_FTMN01000013.1"/>
</dbReference>
<dbReference type="STRING" id="49186.SAMN05421647_11318"/>
<reference evidence="2 3" key="1">
    <citation type="submission" date="2017-01" db="EMBL/GenBank/DDBJ databases">
        <authorList>
            <person name="Mah S.A."/>
            <person name="Swanson W.J."/>
            <person name="Moy G.W."/>
            <person name="Vacquier V.D."/>
        </authorList>
    </citation>
    <scope>NUCLEOTIDE SEQUENCE [LARGE SCALE GENOMIC DNA]</scope>
    <source>
        <strain evidence="2 3">DSM 7027</strain>
    </source>
</reference>
<gene>
    <name evidence="2" type="ORF">SAMN05421647_11318</name>
</gene>
<keyword evidence="1" id="KW-0472">Membrane</keyword>
<organism evidence="2 3">
    <name type="scientific">Marinobacterium stanieri</name>
    <dbReference type="NCBI Taxonomy" id="49186"/>
    <lineage>
        <taxon>Bacteria</taxon>
        <taxon>Pseudomonadati</taxon>
        <taxon>Pseudomonadota</taxon>
        <taxon>Gammaproteobacteria</taxon>
        <taxon>Oceanospirillales</taxon>
        <taxon>Oceanospirillaceae</taxon>
        <taxon>Marinobacterium</taxon>
    </lineage>
</organism>
<sequence>MKARTGILTLAVALFVASFLTLSYADGEYRGWATDDTVNEGHGKILLEHAPYEILGYIILNKEIHPEKYDRLYFLYKASIYLCGISIVMFLYWILSFAGLNIILIAFWMIFSYAVCGVFLKMSYTGAFRVSADSELFKGFIDYPLFELSGIKYHLKSESVNTAVKNIDDEINDANNRIKLLHECFPDLNESEFLDVYKEVFLDKRNSALTQEYMSCLAAGIKPKWTPEN</sequence>
<protein>
    <submittedName>
        <fullName evidence="2">Uncharacterized protein</fullName>
    </submittedName>
</protein>
<name>A0A1N6X8W4_9GAMM</name>
<evidence type="ECO:0000256" key="1">
    <source>
        <dbReference type="SAM" id="Phobius"/>
    </source>
</evidence>
<keyword evidence="1" id="KW-1133">Transmembrane helix</keyword>
<keyword evidence="1" id="KW-0812">Transmembrane</keyword>
<feature type="transmembrane region" description="Helical" evidence="1">
    <location>
        <begin position="72"/>
        <end position="94"/>
    </location>
</feature>
<keyword evidence="3" id="KW-1185">Reference proteome</keyword>
<dbReference type="EMBL" id="FTMN01000013">
    <property type="protein sequence ID" value="SIQ98671.1"/>
    <property type="molecule type" value="Genomic_DNA"/>
</dbReference>
<feature type="transmembrane region" description="Helical" evidence="1">
    <location>
        <begin position="100"/>
        <end position="120"/>
    </location>
</feature>
<dbReference type="Proteomes" id="UP000186895">
    <property type="component" value="Unassembled WGS sequence"/>
</dbReference>
<evidence type="ECO:0000313" key="3">
    <source>
        <dbReference type="Proteomes" id="UP000186895"/>
    </source>
</evidence>
<accession>A0A1N6X8W4</accession>
<dbReference type="AlphaFoldDB" id="A0A1N6X8W4"/>